<proteinExistence type="predicted"/>
<evidence type="ECO:0008006" key="4">
    <source>
        <dbReference type="Google" id="ProtNLM"/>
    </source>
</evidence>
<dbReference type="AlphaFoldDB" id="A0A1J4U3S8"/>
<organism evidence="2 3">
    <name type="scientific">Candidatus Magasanikbacteria bacterium CG1_02_32_51</name>
    <dbReference type="NCBI Taxonomy" id="1805238"/>
    <lineage>
        <taxon>Bacteria</taxon>
        <taxon>Candidatus Magasanikiibacteriota</taxon>
    </lineage>
</organism>
<dbReference type="Proteomes" id="UP000181941">
    <property type="component" value="Unassembled WGS sequence"/>
</dbReference>
<dbReference type="STRING" id="1805238.AUJ23_02340"/>
<dbReference type="PANTHER" id="PTHR33392:SF6">
    <property type="entry name" value="POLYISOPRENYL-TEICHOIC ACID--PEPTIDOGLYCAN TEICHOIC ACID TRANSFERASE TAGU"/>
    <property type="match status" value="1"/>
</dbReference>
<accession>A0A1J4U3S8</accession>
<evidence type="ECO:0000256" key="1">
    <source>
        <dbReference type="SAM" id="Phobius"/>
    </source>
</evidence>
<dbReference type="PANTHER" id="PTHR33392">
    <property type="entry name" value="POLYISOPRENYL-TEICHOIC ACID--PEPTIDOGLYCAN TEICHOIC ACID TRANSFERASE TAGU"/>
    <property type="match status" value="1"/>
</dbReference>
<reference evidence="2 3" key="1">
    <citation type="journal article" date="2016" name="Environ. Microbiol.">
        <title>Genomic resolution of a cold subsurface aquifer community provides metabolic insights for novel microbes adapted to high CO concentrations.</title>
        <authorList>
            <person name="Probst A.J."/>
            <person name="Castelle C.J."/>
            <person name="Singh A."/>
            <person name="Brown C.T."/>
            <person name="Anantharaman K."/>
            <person name="Sharon I."/>
            <person name="Hug L.A."/>
            <person name="Burstein D."/>
            <person name="Emerson J.B."/>
            <person name="Thomas B.C."/>
            <person name="Banfield J.F."/>
        </authorList>
    </citation>
    <scope>NUCLEOTIDE SEQUENCE [LARGE SCALE GENOMIC DNA]</scope>
    <source>
        <strain evidence="2">CG1_02_32_51</strain>
    </source>
</reference>
<keyword evidence="1" id="KW-1133">Transmembrane helix</keyword>
<keyword evidence="1" id="KW-0812">Transmembrane</keyword>
<dbReference type="InterPro" id="IPR050922">
    <property type="entry name" value="LytR/CpsA/Psr_CW_biosynth"/>
</dbReference>
<evidence type="ECO:0000313" key="3">
    <source>
        <dbReference type="Proteomes" id="UP000181941"/>
    </source>
</evidence>
<sequence>MKNKKIKFIIIFVISVAILTIVPYLVLHSKQTPEEQVGQKIVDKQALEIEQIIKDRQLQEIKIDENVDPFGEDGIVRVLILGLDSRAGQTAGHCDVIQMLEINKNNNTVSITAVPRGTYSPLPFGKANTSTDYYISNACGLAGLDYGIDKIEKILGKKADYLAMVGFSETLGILRNLKLPTTETLQWLRQRQGYTIGEPQRARNHSTFIKGLLTKFLPVKKSKLDIPFHYILYKIVKTDLTFDESEKIVDVLITMDLANHPERISLFMRPSYNVQDIPYDPNTAGEYVNKMIEPIKKYLSNKSYSGVTVEQIDQRILDTLAEKQNDPEFVKWAYDNQLWLQIEDDIIRMQQQYGIITKYLAGLDDEIKKQQIIADYILEMKYLGLDNWVSIGEDLLKTEIIKK</sequence>
<feature type="transmembrane region" description="Helical" evidence="1">
    <location>
        <begin position="7"/>
        <end position="27"/>
    </location>
</feature>
<comment type="caution">
    <text evidence="2">The sequence shown here is derived from an EMBL/GenBank/DDBJ whole genome shotgun (WGS) entry which is preliminary data.</text>
</comment>
<keyword evidence="1" id="KW-0472">Membrane</keyword>
<dbReference type="Gene3D" id="3.30.420.590">
    <property type="match status" value="1"/>
</dbReference>
<gene>
    <name evidence="2" type="ORF">AUJ23_02340</name>
</gene>
<evidence type="ECO:0000313" key="2">
    <source>
        <dbReference type="EMBL" id="OIO19220.1"/>
    </source>
</evidence>
<protein>
    <recommendedName>
        <fullName evidence="4">Cell envelope-related transcriptional attenuator domain-containing protein</fullName>
    </recommendedName>
</protein>
<dbReference type="EMBL" id="MNVC01000025">
    <property type="protein sequence ID" value="OIO19220.1"/>
    <property type="molecule type" value="Genomic_DNA"/>
</dbReference>
<name>A0A1J4U3S8_9BACT</name>